<feature type="transmembrane region" description="Helical" evidence="7">
    <location>
        <begin position="80"/>
        <end position="97"/>
    </location>
</feature>
<dbReference type="NCBIfam" id="TIGR00801">
    <property type="entry name" value="ncs2"/>
    <property type="match status" value="1"/>
</dbReference>
<feature type="transmembrane region" description="Helical" evidence="7">
    <location>
        <begin position="33"/>
        <end position="52"/>
    </location>
</feature>
<comment type="similarity">
    <text evidence="2">Belongs to the nucleobase:cation symporter-2 (NCS2) (TC 2.A.40) family.</text>
</comment>
<evidence type="ECO:0000256" key="5">
    <source>
        <dbReference type="ARBA" id="ARBA00022989"/>
    </source>
</evidence>
<dbReference type="AlphaFoldDB" id="A0A3R5U800"/>
<organism evidence="8 9">
    <name type="scientific">Clostridium manihotivorum</name>
    <dbReference type="NCBI Taxonomy" id="2320868"/>
    <lineage>
        <taxon>Bacteria</taxon>
        <taxon>Bacillati</taxon>
        <taxon>Bacillota</taxon>
        <taxon>Clostridia</taxon>
        <taxon>Eubacteriales</taxon>
        <taxon>Clostridiaceae</taxon>
        <taxon>Clostridium</taxon>
    </lineage>
</organism>
<feature type="transmembrane region" description="Helical" evidence="7">
    <location>
        <begin position="349"/>
        <end position="371"/>
    </location>
</feature>
<proteinExistence type="inferred from homology"/>
<evidence type="ECO:0000256" key="7">
    <source>
        <dbReference type="SAM" id="Phobius"/>
    </source>
</evidence>
<keyword evidence="6 7" id="KW-0472">Membrane</keyword>
<dbReference type="GO" id="GO:0005886">
    <property type="term" value="C:plasma membrane"/>
    <property type="evidence" value="ECO:0007669"/>
    <property type="project" value="TreeGrafter"/>
</dbReference>
<feature type="transmembrane region" description="Helical" evidence="7">
    <location>
        <begin position="318"/>
        <end position="343"/>
    </location>
</feature>
<dbReference type="RefSeq" id="WP_128215004.1">
    <property type="nucleotide sequence ID" value="NZ_CP025746.1"/>
</dbReference>
<keyword evidence="9" id="KW-1185">Reference proteome</keyword>
<feature type="transmembrane region" description="Helical" evidence="7">
    <location>
        <begin position="408"/>
        <end position="426"/>
    </location>
</feature>
<dbReference type="PROSITE" id="PS01116">
    <property type="entry name" value="XANTH_URACIL_PERMASE"/>
    <property type="match status" value="1"/>
</dbReference>
<keyword evidence="4 7" id="KW-0812">Transmembrane</keyword>
<evidence type="ECO:0000256" key="1">
    <source>
        <dbReference type="ARBA" id="ARBA00004141"/>
    </source>
</evidence>
<accession>A0A3R5U800</accession>
<feature type="transmembrane region" description="Helical" evidence="7">
    <location>
        <begin position="109"/>
        <end position="131"/>
    </location>
</feature>
<feature type="transmembrane region" description="Helical" evidence="7">
    <location>
        <begin position="383"/>
        <end position="402"/>
    </location>
</feature>
<dbReference type="PANTHER" id="PTHR42810:SF2">
    <property type="entry name" value="PURINE PERMEASE C1399.01C-RELATED"/>
    <property type="match status" value="1"/>
</dbReference>
<dbReference type="OrthoDB" id="9779092at2"/>
<dbReference type="InterPro" id="IPR006042">
    <property type="entry name" value="Xan_ur_permease"/>
</dbReference>
<evidence type="ECO:0000256" key="3">
    <source>
        <dbReference type="ARBA" id="ARBA00022448"/>
    </source>
</evidence>
<dbReference type="InterPro" id="IPR006043">
    <property type="entry name" value="NCS2"/>
</dbReference>
<evidence type="ECO:0000256" key="6">
    <source>
        <dbReference type="ARBA" id="ARBA00023136"/>
    </source>
</evidence>
<dbReference type="Proteomes" id="UP000286268">
    <property type="component" value="Chromosome"/>
</dbReference>
<reference evidence="8 9" key="1">
    <citation type="submission" date="2018-01" db="EMBL/GenBank/DDBJ databases">
        <title>Genome Sequencing and Assembly of Anaerobacter polyendosporus strain CT4.</title>
        <authorList>
            <person name="Tachaapaikoon C."/>
            <person name="Sutheeworapong S."/>
            <person name="Jenjaroenpun P."/>
            <person name="Wongsurawat T."/>
            <person name="Nookeaw I."/>
            <person name="Cheawchanlertfa P."/>
            <person name="Kosugi A."/>
            <person name="Cheevadhanarak S."/>
            <person name="Ratanakhanokchai K."/>
        </authorList>
    </citation>
    <scope>NUCLEOTIDE SEQUENCE [LARGE SCALE GENOMIC DNA]</scope>
    <source>
        <strain evidence="8 9">CT4</strain>
    </source>
</reference>
<gene>
    <name evidence="8" type="ORF">C1I91_23040</name>
</gene>
<feature type="transmembrane region" description="Helical" evidence="7">
    <location>
        <begin position="143"/>
        <end position="163"/>
    </location>
</feature>
<keyword evidence="5 7" id="KW-1133">Transmembrane helix</keyword>
<dbReference type="GO" id="GO:0042907">
    <property type="term" value="F:xanthine transmembrane transporter activity"/>
    <property type="evidence" value="ECO:0007669"/>
    <property type="project" value="TreeGrafter"/>
</dbReference>
<sequence>MASNVQKKQEVLNSKVGSIDVNDKLPLKTAIPLSLQHLFAMFGSSVLVPILFNVDPSIVLFFNGIGTLLYAFITKKKIPAYLGSSFAFIAPVLALMGKNLSFGEIQSGFVVVGIVLAAVAILIGYTGVGWIKKVFPPASMGAIVAIIGLELVPVAADMAGFAVGGSNTKVFNPTWAIISMITLLTVILCSVLCRGFFKIIPILIGIIVGYVLSIVMGVVDFTTIGKASIIAIPKFSLVKFNMTAIITIVPAAFVVMAEHIGHLAVTGNIVGRDLTEDPGLHRSMLGDGLSTIISGFFGSVPTTTYGENIGVLAITKVYSVYVIMGAGALSIVLGFSGKLAAIIKSVPTPVIGGVSLLLFGTIAIAGFRTFVEEKVDFSKQRNLMLTSVIFVVGLSGIKITLGTVEIKGMVLATLVGVVLNLVFLVFDKLNLMNE</sequence>
<dbReference type="Pfam" id="PF00860">
    <property type="entry name" value="Xan_ur_permease"/>
    <property type="match status" value="1"/>
</dbReference>
<name>A0A3R5U800_9CLOT</name>
<feature type="transmembrane region" description="Helical" evidence="7">
    <location>
        <begin position="239"/>
        <end position="257"/>
    </location>
</feature>
<feature type="transmembrane region" description="Helical" evidence="7">
    <location>
        <begin position="200"/>
        <end position="219"/>
    </location>
</feature>
<keyword evidence="3" id="KW-0813">Transport</keyword>
<protein>
    <submittedName>
        <fullName evidence="8">Uracil permease</fullName>
    </submittedName>
</protein>
<feature type="transmembrane region" description="Helical" evidence="7">
    <location>
        <begin position="175"/>
        <end position="193"/>
    </location>
</feature>
<dbReference type="PANTHER" id="PTHR42810">
    <property type="entry name" value="PURINE PERMEASE C1399.01C-RELATED"/>
    <property type="match status" value="1"/>
</dbReference>
<evidence type="ECO:0000256" key="4">
    <source>
        <dbReference type="ARBA" id="ARBA00022692"/>
    </source>
</evidence>
<evidence type="ECO:0000313" key="8">
    <source>
        <dbReference type="EMBL" id="QAA34283.1"/>
    </source>
</evidence>
<dbReference type="KEGG" id="cmah:C1I91_23040"/>
<evidence type="ECO:0000313" key="9">
    <source>
        <dbReference type="Proteomes" id="UP000286268"/>
    </source>
</evidence>
<comment type="subcellular location">
    <subcellularLocation>
        <location evidence="1">Membrane</location>
        <topology evidence="1">Multi-pass membrane protein</topology>
    </subcellularLocation>
</comment>
<dbReference type="NCBIfam" id="NF007995">
    <property type="entry name" value="PRK10720.1"/>
    <property type="match status" value="1"/>
</dbReference>
<evidence type="ECO:0000256" key="2">
    <source>
        <dbReference type="ARBA" id="ARBA00008821"/>
    </source>
</evidence>
<dbReference type="EMBL" id="CP025746">
    <property type="protein sequence ID" value="QAA34283.1"/>
    <property type="molecule type" value="Genomic_DNA"/>
</dbReference>